<dbReference type="AlphaFoldDB" id="A0AA89B7W2"/>
<evidence type="ECO:0000256" key="2">
    <source>
        <dbReference type="ARBA" id="ARBA00022617"/>
    </source>
</evidence>
<dbReference type="GO" id="GO:0016705">
    <property type="term" value="F:oxidoreductase activity, acting on paired donors, with incorporation or reduction of molecular oxygen"/>
    <property type="evidence" value="ECO:0007669"/>
    <property type="project" value="InterPro"/>
</dbReference>
<dbReference type="EMBL" id="JAVXUP010000304">
    <property type="protein sequence ID" value="KAK3031455.1"/>
    <property type="molecule type" value="Genomic_DNA"/>
</dbReference>
<dbReference type="Pfam" id="PF00067">
    <property type="entry name" value="p450"/>
    <property type="match status" value="1"/>
</dbReference>
<keyword evidence="3" id="KW-0479">Metal-binding</keyword>
<dbReference type="CDD" id="cd02227">
    <property type="entry name" value="cupin_TM1112-like"/>
    <property type="match status" value="1"/>
</dbReference>
<dbReference type="PANTHER" id="PTHR47955:SF8">
    <property type="entry name" value="CYTOCHROME P450 71D11-LIKE"/>
    <property type="match status" value="1"/>
</dbReference>
<evidence type="ECO:0000256" key="1">
    <source>
        <dbReference type="ARBA" id="ARBA00010617"/>
    </source>
</evidence>
<evidence type="ECO:0000313" key="9">
    <source>
        <dbReference type="Proteomes" id="UP001188597"/>
    </source>
</evidence>
<evidence type="ECO:0000256" key="5">
    <source>
        <dbReference type="ARBA" id="ARBA00023004"/>
    </source>
</evidence>
<keyword evidence="5" id="KW-0408">Iron</keyword>
<reference evidence="8" key="1">
    <citation type="submission" date="2022-12" db="EMBL/GenBank/DDBJ databases">
        <title>Draft genome assemblies for two species of Escallonia (Escalloniales).</title>
        <authorList>
            <person name="Chanderbali A."/>
            <person name="Dervinis C."/>
            <person name="Anghel I."/>
            <person name="Soltis D."/>
            <person name="Soltis P."/>
            <person name="Zapata F."/>
        </authorList>
    </citation>
    <scope>NUCLEOTIDE SEQUENCE</scope>
    <source>
        <strain evidence="8">UCBG64.0493</strain>
        <tissue evidence="8">Leaf</tissue>
    </source>
</reference>
<name>A0AA89B7W2_9ASTE</name>
<dbReference type="InterPro" id="IPR014710">
    <property type="entry name" value="RmlC-like_jellyroll"/>
</dbReference>
<dbReference type="InterPro" id="IPR011051">
    <property type="entry name" value="RmlC_Cupin_sf"/>
</dbReference>
<dbReference type="Gene3D" id="1.10.630.10">
    <property type="entry name" value="Cytochrome P450"/>
    <property type="match status" value="1"/>
</dbReference>
<dbReference type="Pfam" id="PF05899">
    <property type="entry name" value="Cupin_3"/>
    <property type="match status" value="1"/>
</dbReference>
<evidence type="ECO:0000256" key="4">
    <source>
        <dbReference type="ARBA" id="ARBA00023002"/>
    </source>
</evidence>
<dbReference type="InterPro" id="IPR002401">
    <property type="entry name" value="Cyt_P450_E_grp-I"/>
</dbReference>
<accession>A0AA89B7W2</accession>
<gene>
    <name evidence="8" type="ORF">RJ639_036515</name>
</gene>
<evidence type="ECO:0000256" key="3">
    <source>
        <dbReference type="ARBA" id="ARBA00022723"/>
    </source>
</evidence>
<dbReference type="Proteomes" id="UP001188597">
    <property type="component" value="Unassembled WGS sequence"/>
</dbReference>
<evidence type="ECO:0000259" key="7">
    <source>
        <dbReference type="Pfam" id="PF05899"/>
    </source>
</evidence>
<keyword evidence="4" id="KW-0560">Oxidoreductase</keyword>
<keyword evidence="6" id="KW-0503">Monooxygenase</keyword>
<keyword evidence="9" id="KW-1185">Reference proteome</keyword>
<evidence type="ECO:0000313" key="8">
    <source>
        <dbReference type="EMBL" id="KAK3031455.1"/>
    </source>
</evidence>
<evidence type="ECO:0000256" key="6">
    <source>
        <dbReference type="ARBA" id="ARBA00023033"/>
    </source>
</evidence>
<dbReference type="GO" id="GO:0005506">
    <property type="term" value="F:iron ion binding"/>
    <property type="evidence" value="ECO:0007669"/>
    <property type="project" value="InterPro"/>
</dbReference>
<dbReference type="InterPro" id="IPR001128">
    <property type="entry name" value="Cyt_P450"/>
</dbReference>
<dbReference type="SUPFAM" id="SSF48264">
    <property type="entry name" value="Cytochrome P450"/>
    <property type="match status" value="1"/>
</dbReference>
<sequence>MGNRFSRDFHNASRFCVVWHLSATIGCICVTSPLLDLFGYVHIIECEKQANVTLKTVIHDSLSDVMWGCEPSKFPWTYSSKETCFLLKGKVKVYPDGSDEAVEIGAGDLVEFPKGMSCTWDVSEAVDKHYNFEWYSYPNGGNSHSLGSITESWRRALAWRCLLAHCLHLSSLAVPEAWEEIQSLKIAPGAWKLPLIGNLHQLGPLPHHSLRDLSQRYGPIMHLKLGEVSVVVISSPEAAKQAVTTHDLAFVNRPEILAMKVNAFGAKCEKHDEFIVLIKEPLEMVHEIKGKSDKEDLVDVLLKFQESDGVDFPITINNVKAVILRDQLLVHAIWGRQEDMFRHVARNRELPLVQPLYHFDWKLANGVQLEELDMTEAFGVTVRRKNDLHLIATPYIPALDY</sequence>
<dbReference type="Gene3D" id="2.60.120.10">
    <property type="entry name" value="Jelly Rolls"/>
    <property type="match status" value="1"/>
</dbReference>
<dbReference type="SUPFAM" id="SSF51182">
    <property type="entry name" value="RmlC-like cupins"/>
    <property type="match status" value="1"/>
</dbReference>
<dbReference type="InterPro" id="IPR036396">
    <property type="entry name" value="Cyt_P450_sf"/>
</dbReference>
<dbReference type="InterPro" id="IPR008579">
    <property type="entry name" value="UGlyAH_Cupin_dom"/>
</dbReference>
<proteinExistence type="inferred from homology"/>
<comment type="similarity">
    <text evidence="1">Belongs to the cytochrome P450 family.</text>
</comment>
<dbReference type="GO" id="GO:0020037">
    <property type="term" value="F:heme binding"/>
    <property type="evidence" value="ECO:0007669"/>
    <property type="project" value="InterPro"/>
</dbReference>
<dbReference type="GO" id="GO:0004497">
    <property type="term" value="F:monooxygenase activity"/>
    <property type="evidence" value="ECO:0007669"/>
    <property type="project" value="UniProtKB-KW"/>
</dbReference>
<organism evidence="8 9">
    <name type="scientific">Escallonia herrerae</name>
    <dbReference type="NCBI Taxonomy" id="1293975"/>
    <lineage>
        <taxon>Eukaryota</taxon>
        <taxon>Viridiplantae</taxon>
        <taxon>Streptophyta</taxon>
        <taxon>Embryophyta</taxon>
        <taxon>Tracheophyta</taxon>
        <taxon>Spermatophyta</taxon>
        <taxon>Magnoliopsida</taxon>
        <taxon>eudicotyledons</taxon>
        <taxon>Gunneridae</taxon>
        <taxon>Pentapetalae</taxon>
        <taxon>asterids</taxon>
        <taxon>campanulids</taxon>
        <taxon>Escalloniales</taxon>
        <taxon>Escalloniaceae</taxon>
        <taxon>Escallonia</taxon>
    </lineage>
</organism>
<dbReference type="PRINTS" id="PR00463">
    <property type="entry name" value="EP450I"/>
</dbReference>
<comment type="caution">
    <text evidence="8">The sequence shown here is derived from an EMBL/GenBank/DDBJ whole genome shotgun (WGS) entry which is preliminary data.</text>
</comment>
<dbReference type="PROSITE" id="PS51257">
    <property type="entry name" value="PROKAR_LIPOPROTEIN"/>
    <property type="match status" value="1"/>
</dbReference>
<keyword evidence="2" id="KW-0349">Heme</keyword>
<protein>
    <recommendedName>
        <fullName evidence="7">(S)-ureidoglycine aminohydrolase cupin domain-containing protein</fullName>
    </recommendedName>
</protein>
<feature type="domain" description="(S)-ureidoglycine aminohydrolase cupin" evidence="7">
    <location>
        <begin position="63"/>
        <end position="130"/>
    </location>
</feature>
<dbReference type="PANTHER" id="PTHR47955">
    <property type="entry name" value="CYTOCHROME P450 FAMILY 71 PROTEIN"/>
    <property type="match status" value="1"/>
</dbReference>